<comment type="caution">
    <text evidence="1">The sequence shown here is derived from an EMBL/GenBank/DDBJ whole genome shotgun (WGS) entry which is preliminary data.</text>
</comment>
<evidence type="ECO:0008006" key="3">
    <source>
        <dbReference type="Google" id="ProtNLM"/>
    </source>
</evidence>
<dbReference type="InterPro" id="IPR021617">
    <property type="entry name" value="DUF3231"/>
</dbReference>
<dbReference type="EMBL" id="PIQO01000007">
    <property type="protein sequence ID" value="PKR84986.1"/>
    <property type="molecule type" value="Genomic_DNA"/>
</dbReference>
<dbReference type="AlphaFoldDB" id="A0A2N3LK51"/>
<organism evidence="1 2">
    <name type="scientific">Heyndrickxia camelliae</name>
    <dbReference type="NCBI Taxonomy" id="1707093"/>
    <lineage>
        <taxon>Bacteria</taxon>
        <taxon>Bacillati</taxon>
        <taxon>Bacillota</taxon>
        <taxon>Bacilli</taxon>
        <taxon>Bacillales</taxon>
        <taxon>Bacillaceae</taxon>
        <taxon>Heyndrickxia</taxon>
    </lineage>
</organism>
<proteinExistence type="predicted"/>
<keyword evidence="2" id="KW-1185">Reference proteome</keyword>
<dbReference type="InterPro" id="IPR012347">
    <property type="entry name" value="Ferritin-like"/>
</dbReference>
<dbReference type="Gene3D" id="1.20.1260.10">
    <property type="match status" value="2"/>
</dbReference>
<dbReference type="RefSeq" id="WP_101354351.1">
    <property type="nucleotide sequence ID" value="NZ_PIQO01000007.1"/>
</dbReference>
<sequence length="338" mass="38020">MPKEHIPLTSSEIASLWTSFMNFSMSKCMLAHMKRHIQDTEIKPIIEMAESISSDNIKWLTTIFETEKFALPVGFSKEDVNLNAAPLFTDTFCLTYVHHMSRTGMIASSGFIAMCAREDIRMHFSHELLRIVDLYNKSSDTMLNKGLFVKAPCIMVPAEVDFIDSSSYLSGFNLFSKKRPLNAVEICHLYMNTQTNMIGVKLCLAFAQNSPTKEVQKYMMNGKEISEKHIKIFSSILLDDHIQVPMGSDIAITNSTEQVFSDKLVMFHMGFLSAAGTGNYATAAAASQRTDLVTNYERLSIEIAQFAKNGADIMIKHQWLEQPPGTVDKDKLAKKKND</sequence>
<gene>
    <name evidence="1" type="ORF">CWO92_11535</name>
</gene>
<name>A0A2N3LK51_9BACI</name>
<dbReference type="OrthoDB" id="1675670at2"/>
<reference evidence="1 2" key="1">
    <citation type="submission" date="2017-11" db="EMBL/GenBank/DDBJ databases">
        <title>Bacillus camelliae sp. nov., isolated from pu'er tea.</title>
        <authorList>
            <person name="Niu L."/>
        </authorList>
    </citation>
    <scope>NUCLEOTIDE SEQUENCE [LARGE SCALE GENOMIC DNA]</scope>
    <source>
        <strain evidence="1 2">7578-1</strain>
    </source>
</reference>
<dbReference type="Pfam" id="PF11553">
    <property type="entry name" value="DUF3231"/>
    <property type="match status" value="2"/>
</dbReference>
<accession>A0A2N3LK51</accession>
<evidence type="ECO:0000313" key="2">
    <source>
        <dbReference type="Proteomes" id="UP000233440"/>
    </source>
</evidence>
<protein>
    <recommendedName>
        <fullName evidence="3">DUF3231 family protein</fullName>
    </recommendedName>
</protein>
<dbReference type="Proteomes" id="UP000233440">
    <property type="component" value="Unassembled WGS sequence"/>
</dbReference>
<evidence type="ECO:0000313" key="1">
    <source>
        <dbReference type="EMBL" id="PKR84986.1"/>
    </source>
</evidence>